<dbReference type="HOGENOM" id="CLU_043846_3_2_10"/>
<keyword evidence="6" id="KW-0963">Cytoplasm</keyword>
<feature type="binding site" evidence="6">
    <location>
        <begin position="249"/>
        <end position="250"/>
    </location>
    <ligand>
        <name>L-ornithine</name>
        <dbReference type="ChEBI" id="CHEBI:46911"/>
    </ligand>
</feature>
<feature type="domain" description="Aspartate/ornithine carbamoyltransferase Asp/Orn-binding" evidence="8">
    <location>
        <begin position="172"/>
        <end position="322"/>
    </location>
</feature>
<dbReference type="GO" id="GO:0019240">
    <property type="term" value="P:citrulline biosynthetic process"/>
    <property type="evidence" value="ECO:0007669"/>
    <property type="project" value="TreeGrafter"/>
</dbReference>
<proteinExistence type="inferred from homology"/>
<dbReference type="InterPro" id="IPR024904">
    <property type="entry name" value="OTCase_ArgI"/>
</dbReference>
<dbReference type="STRING" id="517418.Ctha_2280"/>
<feature type="binding site" evidence="6">
    <location>
        <begin position="153"/>
        <end position="156"/>
    </location>
    <ligand>
        <name>carbamoyl phosphate</name>
        <dbReference type="ChEBI" id="CHEBI:58228"/>
    </ligand>
</feature>
<dbReference type="Gene3D" id="3.40.50.1370">
    <property type="entry name" value="Aspartate/ornithine carbamoyltransferase"/>
    <property type="match status" value="2"/>
</dbReference>
<evidence type="ECO:0000313" key="11">
    <source>
        <dbReference type="Proteomes" id="UP000001208"/>
    </source>
</evidence>
<dbReference type="RefSeq" id="WP_012500814.1">
    <property type="nucleotide sequence ID" value="NC_011026.1"/>
</dbReference>
<evidence type="ECO:0000259" key="9">
    <source>
        <dbReference type="Pfam" id="PF02729"/>
    </source>
</evidence>
<dbReference type="EMBL" id="CP001100">
    <property type="protein sequence ID" value="ACF14731.1"/>
    <property type="molecule type" value="Genomic_DNA"/>
</dbReference>
<comment type="catalytic activity">
    <reaction evidence="5 6">
        <text>carbamoyl phosphate + L-ornithine = L-citrulline + phosphate + H(+)</text>
        <dbReference type="Rhea" id="RHEA:19513"/>
        <dbReference type="ChEBI" id="CHEBI:15378"/>
        <dbReference type="ChEBI" id="CHEBI:43474"/>
        <dbReference type="ChEBI" id="CHEBI:46911"/>
        <dbReference type="ChEBI" id="CHEBI:57743"/>
        <dbReference type="ChEBI" id="CHEBI:58228"/>
        <dbReference type="EC" id="2.1.3.3"/>
    </reaction>
</comment>
<dbReference type="InterPro" id="IPR006132">
    <property type="entry name" value="Asp/Orn_carbamoyltranf_P-bd"/>
</dbReference>
<dbReference type="NCBIfam" id="NF001986">
    <property type="entry name" value="PRK00779.1"/>
    <property type="match status" value="1"/>
</dbReference>
<comment type="subcellular location">
    <subcellularLocation>
        <location evidence="6">Cytoplasm</location>
    </subcellularLocation>
</comment>
<evidence type="ECO:0000256" key="5">
    <source>
        <dbReference type="ARBA" id="ARBA00048772"/>
    </source>
</evidence>
<dbReference type="PANTHER" id="PTHR45753">
    <property type="entry name" value="ORNITHINE CARBAMOYLTRANSFERASE, MITOCHONDRIAL"/>
    <property type="match status" value="1"/>
</dbReference>
<dbReference type="InterPro" id="IPR036901">
    <property type="entry name" value="Asp/Orn_carbamoylTrfase_sf"/>
</dbReference>
<dbReference type="InterPro" id="IPR006130">
    <property type="entry name" value="Asp/Orn_carbamoylTrfase"/>
</dbReference>
<evidence type="ECO:0000256" key="2">
    <source>
        <dbReference type="ARBA" id="ARBA00007805"/>
    </source>
</evidence>
<reference evidence="10 11" key="1">
    <citation type="submission" date="2008-06" db="EMBL/GenBank/DDBJ databases">
        <title>Complete sequence of Chloroherpeton thalassium ATCC 35110.</title>
        <authorList>
            <consortium name="US DOE Joint Genome Institute"/>
            <person name="Lucas S."/>
            <person name="Copeland A."/>
            <person name="Lapidus A."/>
            <person name="Glavina del Rio T."/>
            <person name="Dalin E."/>
            <person name="Tice H."/>
            <person name="Bruce D."/>
            <person name="Goodwin L."/>
            <person name="Pitluck S."/>
            <person name="Schmutz J."/>
            <person name="Larimer F."/>
            <person name="Land M."/>
            <person name="Hauser L."/>
            <person name="Kyrpides N."/>
            <person name="Mikhailova N."/>
            <person name="Liu Z."/>
            <person name="Li T."/>
            <person name="Zhao F."/>
            <person name="Overmann J."/>
            <person name="Bryant D.A."/>
            <person name="Richardson P."/>
        </authorList>
    </citation>
    <scope>NUCLEOTIDE SEQUENCE [LARGE SCALE GENOMIC DNA]</scope>
    <source>
        <strain evidence="11">ATCC 35110 / GB-78</strain>
    </source>
</reference>
<feature type="binding site" evidence="6">
    <location>
        <position position="245"/>
    </location>
    <ligand>
        <name>L-ornithine</name>
        <dbReference type="ChEBI" id="CHEBI:46911"/>
    </ligand>
</feature>
<dbReference type="Pfam" id="PF02729">
    <property type="entry name" value="OTCace_N"/>
    <property type="match status" value="1"/>
</dbReference>
<organism evidence="10 11">
    <name type="scientific">Chloroherpeton thalassium (strain ATCC 35110 / GB-78)</name>
    <dbReference type="NCBI Taxonomy" id="517418"/>
    <lineage>
        <taxon>Bacteria</taxon>
        <taxon>Pseudomonadati</taxon>
        <taxon>Chlorobiota</taxon>
        <taxon>Chlorobiia</taxon>
        <taxon>Chlorobiales</taxon>
        <taxon>Chloroherpetonaceae</taxon>
        <taxon>Chloroherpeton</taxon>
    </lineage>
</organism>
<evidence type="ECO:0000256" key="3">
    <source>
        <dbReference type="ARBA" id="ARBA00013007"/>
    </source>
</evidence>
<dbReference type="FunFam" id="3.40.50.1370:FF:000008">
    <property type="entry name" value="Ornithine carbamoyltransferase"/>
    <property type="match status" value="1"/>
</dbReference>
<dbReference type="GO" id="GO:0016597">
    <property type="term" value="F:amino acid binding"/>
    <property type="evidence" value="ECO:0007669"/>
    <property type="project" value="InterPro"/>
</dbReference>
<sequence>MQYPFYLDTTKSNPKESLPVKKRDFISIDSLTSELIYELFDFSAYIKAIRRSPNPDAPFLPLKNRTVAMIFEKPSLRTRVSFEVGVHELGGYAINLTGDGIGIGKRESVKDVAGLLSRYNDAIVARLYSHDMMEELAHYATIPVINALTDLSHPCQVLADAFTLYEKGLWHDGIKVVFVGDGNNVANSWIELAGLLPIHFVLTCPKGYEPDEQIFEKAKASGISKIEIINDPKEAVAEADVLYSDVWTSMGQEAEKQKRLNDFQPYQLNAELLSHAKSSAVVMHCMPAKRGEEITNDVIDGEQSIILDEAENRLHLQKALMVKLLNRELYKDFGLTHRLQNAAQKYESQKR</sequence>
<comment type="similarity">
    <text evidence="2 6">Belongs to the aspartate/ornithine carbamoyltransferase superfamily. OTCase family.</text>
</comment>
<dbReference type="GO" id="GO:0004585">
    <property type="term" value="F:ornithine carbamoyltransferase activity"/>
    <property type="evidence" value="ECO:0007669"/>
    <property type="project" value="UniProtKB-UniRule"/>
</dbReference>
<dbReference type="GO" id="GO:0005737">
    <property type="term" value="C:cytoplasm"/>
    <property type="evidence" value="ECO:0007669"/>
    <property type="project" value="UniProtKB-SubCell"/>
</dbReference>
<gene>
    <name evidence="10" type="ordered locus">Ctha_2280</name>
</gene>
<dbReference type="PANTHER" id="PTHR45753:SF3">
    <property type="entry name" value="ORNITHINE TRANSCARBAMYLASE, MITOCHONDRIAL"/>
    <property type="match status" value="1"/>
</dbReference>
<comment type="caution">
    <text evidence="6">Lacks conserved residue(s) required for the propagation of feature annotation.</text>
</comment>
<evidence type="ECO:0000313" key="10">
    <source>
        <dbReference type="EMBL" id="ACF14731.1"/>
    </source>
</evidence>
<dbReference type="EC" id="2.1.3.3" evidence="3 7"/>
<dbReference type="AlphaFoldDB" id="B3QWH1"/>
<accession>B3QWH1</accession>
<evidence type="ECO:0000256" key="1">
    <source>
        <dbReference type="ARBA" id="ARBA00004975"/>
    </source>
</evidence>
<dbReference type="Pfam" id="PF00185">
    <property type="entry name" value="OTCace"/>
    <property type="match status" value="1"/>
</dbReference>
<name>B3QWH1_CHLT3</name>
<dbReference type="InterPro" id="IPR002292">
    <property type="entry name" value="Orn/put_carbamltrans"/>
</dbReference>
<feature type="binding site" evidence="6">
    <location>
        <position position="126"/>
    </location>
    <ligand>
        <name>carbamoyl phosphate</name>
        <dbReference type="ChEBI" id="CHEBI:58228"/>
    </ligand>
</feature>
<dbReference type="PRINTS" id="PR00100">
    <property type="entry name" value="AOTCASE"/>
</dbReference>
<evidence type="ECO:0000256" key="4">
    <source>
        <dbReference type="ARBA" id="ARBA00022679"/>
    </source>
</evidence>
<feature type="binding site" evidence="6">
    <location>
        <position position="184"/>
    </location>
    <ligand>
        <name>L-ornithine</name>
        <dbReference type="ChEBI" id="CHEBI:46911"/>
    </ligand>
</feature>
<dbReference type="GO" id="GO:0042450">
    <property type="term" value="P:L-arginine biosynthetic process via ornithine"/>
    <property type="evidence" value="ECO:0007669"/>
    <property type="project" value="UniProtKB-UniRule"/>
</dbReference>
<keyword evidence="11" id="KW-1185">Reference proteome</keyword>
<dbReference type="PRINTS" id="PR00102">
    <property type="entry name" value="OTCASE"/>
</dbReference>
<dbReference type="HAMAP" id="MF_01109">
    <property type="entry name" value="OTCase"/>
    <property type="match status" value="1"/>
</dbReference>
<dbReference type="SUPFAM" id="SSF53671">
    <property type="entry name" value="Aspartate/ornithine carbamoyltransferase"/>
    <property type="match status" value="1"/>
</dbReference>
<protein>
    <recommendedName>
        <fullName evidence="3 7">Ornithine carbamoyltransferase</fullName>
        <ecNumber evidence="3 7">2.1.3.3</ecNumber>
    </recommendedName>
</protein>
<dbReference type="InterPro" id="IPR006131">
    <property type="entry name" value="Asp_carbamoyltransf_Asp/Orn-bd"/>
</dbReference>
<dbReference type="Proteomes" id="UP000001208">
    <property type="component" value="Chromosome"/>
</dbReference>
<evidence type="ECO:0000256" key="7">
    <source>
        <dbReference type="NCBIfam" id="TIGR00658"/>
    </source>
</evidence>
<dbReference type="KEGG" id="cts:Ctha_2280"/>
<comment type="pathway">
    <text evidence="1">Amino-acid biosynthesis; L-arginine biosynthesis; L-arginine from L-ornithine and carbamoyl phosphate: step 1/3.</text>
</comment>
<keyword evidence="4 6" id="KW-0808">Transferase</keyword>
<dbReference type="eggNOG" id="COG0078">
    <property type="taxonomic scope" value="Bacteria"/>
</dbReference>
<evidence type="ECO:0000256" key="6">
    <source>
        <dbReference type="HAMAP-Rule" id="MF_01109"/>
    </source>
</evidence>
<evidence type="ECO:0000259" key="8">
    <source>
        <dbReference type="Pfam" id="PF00185"/>
    </source>
</evidence>
<feature type="domain" description="Aspartate/ornithine carbamoyltransferase carbamoyl-P binding" evidence="9">
    <location>
        <begin position="23"/>
        <end position="166"/>
    </location>
</feature>
<dbReference type="NCBIfam" id="TIGR00658">
    <property type="entry name" value="orni_carb_tr"/>
    <property type="match status" value="1"/>
</dbReference>
<feature type="binding site" evidence="6">
    <location>
        <position position="313"/>
    </location>
    <ligand>
        <name>carbamoyl phosphate</name>
        <dbReference type="ChEBI" id="CHEBI:58228"/>
    </ligand>
</feature>